<dbReference type="eggNOG" id="COG3614">
    <property type="taxonomic scope" value="Bacteria"/>
</dbReference>
<dbReference type="Pfam" id="PF00512">
    <property type="entry name" value="HisKA"/>
    <property type="match status" value="1"/>
</dbReference>
<dbReference type="Pfam" id="PF08448">
    <property type="entry name" value="PAS_4"/>
    <property type="match status" value="1"/>
</dbReference>
<dbReference type="InterPro" id="IPR000700">
    <property type="entry name" value="PAS-assoc_C"/>
</dbReference>
<keyword evidence="9" id="KW-0067">ATP-binding</keyword>
<dbReference type="Pfam" id="PF03924">
    <property type="entry name" value="CHASE"/>
    <property type="match status" value="1"/>
</dbReference>
<dbReference type="FunFam" id="1.10.287.130:FF:000002">
    <property type="entry name" value="Two-component osmosensing histidine kinase"/>
    <property type="match status" value="1"/>
</dbReference>
<keyword evidence="11" id="KW-0902">Two-component regulatory system</keyword>
<evidence type="ECO:0000256" key="2">
    <source>
        <dbReference type="ARBA" id="ARBA00004370"/>
    </source>
</evidence>
<dbReference type="SMART" id="SM00387">
    <property type="entry name" value="HATPase_c"/>
    <property type="match status" value="1"/>
</dbReference>
<evidence type="ECO:0000256" key="11">
    <source>
        <dbReference type="ARBA" id="ARBA00023012"/>
    </source>
</evidence>
<dbReference type="SUPFAM" id="SSF47384">
    <property type="entry name" value="Homodimeric domain of signal transducing histidine kinase"/>
    <property type="match status" value="1"/>
</dbReference>
<evidence type="ECO:0000313" key="22">
    <source>
        <dbReference type="EMBL" id="ADC62423.1"/>
    </source>
</evidence>
<dbReference type="InterPro" id="IPR042240">
    <property type="entry name" value="CHASE_sf"/>
</dbReference>
<evidence type="ECO:0000256" key="6">
    <source>
        <dbReference type="ARBA" id="ARBA00022692"/>
    </source>
</evidence>
<evidence type="ECO:0000256" key="4">
    <source>
        <dbReference type="ARBA" id="ARBA00022553"/>
    </source>
</evidence>
<keyword evidence="5" id="KW-0808">Transferase</keyword>
<feature type="domain" description="Response regulatory" evidence="18">
    <location>
        <begin position="784"/>
        <end position="901"/>
    </location>
</feature>
<dbReference type="eggNOG" id="COG2205">
    <property type="taxonomic scope" value="Bacteria"/>
</dbReference>
<dbReference type="eggNOG" id="COG0784">
    <property type="taxonomic scope" value="Bacteria"/>
</dbReference>
<dbReference type="SMART" id="SM01079">
    <property type="entry name" value="CHASE"/>
    <property type="match status" value="1"/>
</dbReference>
<dbReference type="Pfam" id="PF02518">
    <property type="entry name" value="HATPase_c"/>
    <property type="match status" value="1"/>
</dbReference>
<dbReference type="PROSITE" id="PS50113">
    <property type="entry name" value="PAC"/>
    <property type="match status" value="1"/>
</dbReference>
<dbReference type="AlphaFoldDB" id="D3RTB4"/>
<dbReference type="InterPro" id="IPR005467">
    <property type="entry name" value="His_kinase_dom"/>
</dbReference>
<dbReference type="InterPro" id="IPR013656">
    <property type="entry name" value="PAS_4"/>
</dbReference>
<sequence length="905" mass="101023">MPDSRRRFAIAAIAFVLGLFLTLLATIYTHTDVESQLRRELSLIGEETAAKIQARLRAHALLLRSGAAFFMGSEAVSREEWRAFVQRSQIHSVLPGIQGVGFARAIRSEDLAEHERSIRAEGFADYRVWPAGERPLYTAIVYLEPFSGRNLRAFGYDMFSEPVRHAAMERARDLDVAALSGKVHLVQETERDVQAGTLMYVPVYRVGMPVATIEQRRAALVGWVYSPYRMDDLMRGILGGWDRYNGRRIHLRLYAGDQPVPASLLHDNEPAATEDWEPAGLDIPSIPIDFEGQRWTLDLTRPDLNETLFWDIRVWGVATSGVLVTLLIAALLFALDRSRRQTVRLVMELRAREEAEAALSESERNYRELLDNLHVGVVVHGPDTAILLANPMASRLLGLAVDQLHGRTAMDPAWRFVREDGTPMPLAEYPVTRVVNTGVIVQDLVLGILEPEDIRLTWVQCEAYPLWDEPGRLQQIVVTFFDITARKSAETELERYRQHLESLVASRTQELSEARDAAEAANRAKSAFLANMSHEIRTPMNAIIGLNHLLQHEVTDPRAHDWLTKVGEAAAHLLRIIDDILDLSKIEAGHLTLETGEFSPRNLIERTFSLLGDRARQKGLRLHAAIAPDVPESLVGDALRLQQILLNFVSNAIKFSEQGEIRVRAWTQAEDAEWMRLHLDVADQGIGLTAEQQARLFQPFAQGDESTTRRYGGTGLGLAIARRLANLMQGEVGVVSEPGRGSTFWASVRLRRSPSAAAPDGAARSEHAQLQPERLIAQRHQGARLLLVEDDPINQEVALQLLSTTGLIVDVADNGRHALECLRARDDYALVLMDMQMPVMDGLEATRAIRLLPGRAALPILAMTANAFEGDRQRCLEAGMNDHLGKPVEPRKLYEALLRWLPGAG</sequence>
<evidence type="ECO:0000256" key="14">
    <source>
        <dbReference type="ARBA" id="ARBA00068150"/>
    </source>
</evidence>
<comment type="subcellular location">
    <subcellularLocation>
        <location evidence="2">Membrane</location>
    </subcellularLocation>
</comment>
<dbReference type="GO" id="GO:0000155">
    <property type="term" value="F:phosphorelay sensor kinase activity"/>
    <property type="evidence" value="ECO:0007669"/>
    <property type="project" value="InterPro"/>
</dbReference>
<evidence type="ECO:0000259" key="18">
    <source>
        <dbReference type="PROSITE" id="PS50110"/>
    </source>
</evidence>
<evidence type="ECO:0000256" key="15">
    <source>
        <dbReference type="PROSITE-ProRule" id="PRU00169"/>
    </source>
</evidence>
<dbReference type="CDD" id="cd00082">
    <property type="entry name" value="HisKA"/>
    <property type="match status" value="1"/>
</dbReference>
<dbReference type="InterPro" id="IPR011006">
    <property type="entry name" value="CheY-like_superfamily"/>
</dbReference>
<dbReference type="GO" id="GO:0005524">
    <property type="term" value="F:ATP binding"/>
    <property type="evidence" value="ECO:0007669"/>
    <property type="project" value="UniProtKB-KW"/>
</dbReference>
<dbReference type="STRING" id="572477.Alvin_1489"/>
<evidence type="ECO:0000256" key="16">
    <source>
        <dbReference type="SAM" id="Coils"/>
    </source>
</evidence>
<dbReference type="SUPFAM" id="SSF55874">
    <property type="entry name" value="ATPase domain of HSP90 chaperone/DNA topoisomerase II/histidine kinase"/>
    <property type="match status" value="1"/>
</dbReference>
<dbReference type="InterPro" id="IPR003594">
    <property type="entry name" value="HATPase_dom"/>
</dbReference>
<evidence type="ECO:0000256" key="5">
    <source>
        <dbReference type="ARBA" id="ARBA00022679"/>
    </source>
</evidence>
<comment type="catalytic activity">
    <reaction evidence="1">
        <text>ATP + protein L-histidine = ADP + protein N-phospho-L-histidine.</text>
        <dbReference type="EC" id="2.7.13.3"/>
    </reaction>
</comment>
<dbReference type="Gene3D" id="3.30.450.350">
    <property type="entry name" value="CHASE domain"/>
    <property type="match status" value="1"/>
</dbReference>
<keyword evidence="6" id="KW-0812">Transmembrane</keyword>
<dbReference type="InterPro" id="IPR003661">
    <property type="entry name" value="HisK_dim/P_dom"/>
</dbReference>
<dbReference type="CDD" id="cd16922">
    <property type="entry name" value="HATPase_EvgS-ArcB-TorS-like"/>
    <property type="match status" value="1"/>
</dbReference>
<evidence type="ECO:0000259" key="20">
    <source>
        <dbReference type="PROSITE" id="PS50113"/>
    </source>
</evidence>
<keyword evidence="12" id="KW-0472">Membrane</keyword>
<dbReference type="PRINTS" id="PR00344">
    <property type="entry name" value="BCTRLSENSOR"/>
</dbReference>
<dbReference type="Gene3D" id="1.10.287.130">
    <property type="match status" value="1"/>
</dbReference>
<protein>
    <recommendedName>
        <fullName evidence="14">Sensory/regulatory protein RpfC</fullName>
        <ecNumber evidence="3">2.7.13.3</ecNumber>
    </recommendedName>
</protein>
<dbReference type="PANTHER" id="PTHR45339:SF5">
    <property type="entry name" value="HISTIDINE KINASE"/>
    <property type="match status" value="1"/>
</dbReference>
<dbReference type="PROSITE" id="PS50112">
    <property type="entry name" value="PAS"/>
    <property type="match status" value="1"/>
</dbReference>
<dbReference type="InterPro" id="IPR000014">
    <property type="entry name" value="PAS"/>
</dbReference>
<dbReference type="PROSITE" id="PS50109">
    <property type="entry name" value="HIS_KIN"/>
    <property type="match status" value="1"/>
</dbReference>
<dbReference type="SMART" id="SM00448">
    <property type="entry name" value="REC"/>
    <property type="match status" value="1"/>
</dbReference>
<dbReference type="InterPro" id="IPR035965">
    <property type="entry name" value="PAS-like_dom_sf"/>
</dbReference>
<dbReference type="OrthoDB" id="9810730at2"/>
<dbReference type="FunFam" id="3.30.565.10:FF:000010">
    <property type="entry name" value="Sensor histidine kinase RcsC"/>
    <property type="match status" value="1"/>
</dbReference>
<dbReference type="KEGG" id="alv:Alvin_1489"/>
<feature type="domain" description="PAC" evidence="20">
    <location>
        <begin position="442"/>
        <end position="495"/>
    </location>
</feature>
<dbReference type="NCBIfam" id="TIGR00229">
    <property type="entry name" value="sensory_box"/>
    <property type="match status" value="1"/>
</dbReference>
<keyword evidence="16" id="KW-0175">Coiled coil</keyword>
<evidence type="ECO:0000259" key="19">
    <source>
        <dbReference type="PROSITE" id="PS50112"/>
    </source>
</evidence>
<dbReference type="SUPFAM" id="SSF55785">
    <property type="entry name" value="PYP-like sensor domain (PAS domain)"/>
    <property type="match status" value="1"/>
</dbReference>
<gene>
    <name evidence="22" type="ordered locus">Alvin_1489</name>
</gene>
<dbReference type="CDD" id="cd00130">
    <property type="entry name" value="PAS"/>
    <property type="match status" value="1"/>
</dbReference>
<dbReference type="Gene3D" id="3.40.50.2300">
    <property type="match status" value="1"/>
</dbReference>
<keyword evidence="8 22" id="KW-0418">Kinase</keyword>
<dbReference type="CDD" id="cd17546">
    <property type="entry name" value="REC_hyHK_CKI1_RcsC-like"/>
    <property type="match status" value="1"/>
</dbReference>
<dbReference type="Proteomes" id="UP000001441">
    <property type="component" value="Chromosome"/>
</dbReference>
<evidence type="ECO:0000256" key="7">
    <source>
        <dbReference type="ARBA" id="ARBA00022741"/>
    </source>
</evidence>
<dbReference type="InterPro" id="IPR001789">
    <property type="entry name" value="Sig_transdc_resp-reg_receiver"/>
</dbReference>
<dbReference type="PANTHER" id="PTHR45339">
    <property type="entry name" value="HYBRID SIGNAL TRANSDUCTION HISTIDINE KINASE J"/>
    <property type="match status" value="1"/>
</dbReference>
<dbReference type="InterPro" id="IPR006189">
    <property type="entry name" value="CHASE_dom"/>
</dbReference>
<dbReference type="EMBL" id="CP001896">
    <property type="protein sequence ID" value="ADC62423.1"/>
    <property type="molecule type" value="Genomic_DNA"/>
</dbReference>
<proteinExistence type="predicted"/>
<dbReference type="GO" id="GO:0016020">
    <property type="term" value="C:membrane"/>
    <property type="evidence" value="ECO:0007669"/>
    <property type="project" value="UniProtKB-SubCell"/>
</dbReference>
<evidence type="ECO:0000313" key="23">
    <source>
        <dbReference type="Proteomes" id="UP000001441"/>
    </source>
</evidence>
<evidence type="ECO:0000256" key="13">
    <source>
        <dbReference type="ARBA" id="ARBA00064003"/>
    </source>
</evidence>
<dbReference type="Pfam" id="PF00072">
    <property type="entry name" value="Response_reg"/>
    <property type="match status" value="1"/>
</dbReference>
<name>D3RTB4_ALLVD</name>
<feature type="domain" description="Histidine kinase" evidence="17">
    <location>
        <begin position="531"/>
        <end position="752"/>
    </location>
</feature>
<keyword evidence="23" id="KW-1185">Reference proteome</keyword>
<dbReference type="SMART" id="SM00091">
    <property type="entry name" value="PAS"/>
    <property type="match status" value="1"/>
</dbReference>
<evidence type="ECO:0000259" key="17">
    <source>
        <dbReference type="PROSITE" id="PS50109"/>
    </source>
</evidence>
<keyword evidence="7" id="KW-0547">Nucleotide-binding</keyword>
<dbReference type="InterPro" id="IPR036890">
    <property type="entry name" value="HATPase_C_sf"/>
</dbReference>
<dbReference type="InterPro" id="IPR036097">
    <property type="entry name" value="HisK_dim/P_sf"/>
</dbReference>
<feature type="domain" description="PAS" evidence="19">
    <location>
        <begin position="362"/>
        <end position="410"/>
    </location>
</feature>
<keyword evidence="10" id="KW-1133">Transmembrane helix</keyword>
<evidence type="ECO:0000256" key="10">
    <source>
        <dbReference type="ARBA" id="ARBA00022989"/>
    </source>
</evidence>
<keyword evidence="4 15" id="KW-0597">Phosphoprotein</keyword>
<evidence type="ECO:0000256" key="9">
    <source>
        <dbReference type="ARBA" id="ARBA00022840"/>
    </source>
</evidence>
<dbReference type="eggNOG" id="COG2202">
    <property type="taxonomic scope" value="Bacteria"/>
</dbReference>
<evidence type="ECO:0000259" key="21">
    <source>
        <dbReference type="PROSITE" id="PS50839"/>
    </source>
</evidence>
<dbReference type="HOGENOM" id="CLU_000445_114_62_6"/>
<feature type="domain" description="CHASE" evidence="21">
    <location>
        <begin position="72"/>
        <end position="254"/>
    </location>
</feature>
<dbReference type="InterPro" id="IPR004358">
    <property type="entry name" value="Sig_transdc_His_kin-like_C"/>
</dbReference>
<dbReference type="EC" id="2.7.13.3" evidence="3"/>
<dbReference type="Gene3D" id="3.30.565.10">
    <property type="entry name" value="Histidine kinase-like ATPase, C-terminal domain"/>
    <property type="match status" value="1"/>
</dbReference>
<dbReference type="PROSITE" id="PS50110">
    <property type="entry name" value="RESPONSE_REGULATORY"/>
    <property type="match status" value="1"/>
</dbReference>
<feature type="modified residue" description="4-aspartylphosphate" evidence="15">
    <location>
        <position position="834"/>
    </location>
</feature>
<accession>D3RTB4</accession>
<organism evidence="22 23">
    <name type="scientific">Allochromatium vinosum (strain ATCC 17899 / DSM 180 / NBRC 103801 / NCIMB 10441 / D)</name>
    <name type="common">Chromatium vinosum</name>
    <dbReference type="NCBI Taxonomy" id="572477"/>
    <lineage>
        <taxon>Bacteria</taxon>
        <taxon>Pseudomonadati</taxon>
        <taxon>Pseudomonadota</taxon>
        <taxon>Gammaproteobacteria</taxon>
        <taxon>Chromatiales</taxon>
        <taxon>Chromatiaceae</taxon>
        <taxon>Allochromatium</taxon>
    </lineage>
</organism>
<dbReference type="SMART" id="SM00388">
    <property type="entry name" value="HisKA"/>
    <property type="match status" value="1"/>
</dbReference>
<comment type="subunit">
    <text evidence="13">At low DSF concentrations, interacts with RpfF.</text>
</comment>
<dbReference type="Gene3D" id="3.30.450.20">
    <property type="entry name" value="PAS domain"/>
    <property type="match status" value="1"/>
</dbReference>
<dbReference type="SUPFAM" id="SSF52172">
    <property type="entry name" value="CheY-like"/>
    <property type="match status" value="1"/>
</dbReference>
<evidence type="ECO:0000256" key="12">
    <source>
        <dbReference type="ARBA" id="ARBA00023136"/>
    </source>
</evidence>
<feature type="coiled-coil region" evidence="16">
    <location>
        <begin position="345"/>
        <end position="372"/>
    </location>
</feature>
<evidence type="ECO:0000256" key="8">
    <source>
        <dbReference type="ARBA" id="ARBA00022777"/>
    </source>
</evidence>
<dbReference type="PROSITE" id="PS50839">
    <property type="entry name" value="CHASE"/>
    <property type="match status" value="1"/>
</dbReference>
<reference evidence="22 23" key="1">
    <citation type="journal article" date="2011" name="Stand. Genomic Sci.">
        <title>Complete genome sequence of Allochromatium vinosum DSM 180(T).</title>
        <authorList>
            <person name="Weissgerber T."/>
            <person name="Zigann R."/>
            <person name="Bruce D."/>
            <person name="Chang Y.J."/>
            <person name="Detter J.C."/>
            <person name="Han C."/>
            <person name="Hauser L."/>
            <person name="Jeffries C.D."/>
            <person name="Land M."/>
            <person name="Munk A.C."/>
            <person name="Tapia R."/>
            <person name="Dahl C."/>
        </authorList>
    </citation>
    <scope>NUCLEOTIDE SEQUENCE [LARGE SCALE GENOMIC DNA]</scope>
    <source>
        <strain evidence="23">ATCC 17899 / DSM 180 / NBRC 103801 / NCIMB 10441 / D</strain>
    </source>
</reference>
<evidence type="ECO:0000256" key="3">
    <source>
        <dbReference type="ARBA" id="ARBA00012438"/>
    </source>
</evidence>
<evidence type="ECO:0000256" key="1">
    <source>
        <dbReference type="ARBA" id="ARBA00000085"/>
    </source>
</evidence>